<comment type="catalytic activity">
    <reaction evidence="7 8">
        <text>(R)-pantoate + beta-alanine + ATP = (R)-pantothenate + AMP + diphosphate + H(+)</text>
        <dbReference type="Rhea" id="RHEA:10912"/>
        <dbReference type="ChEBI" id="CHEBI:15378"/>
        <dbReference type="ChEBI" id="CHEBI:15980"/>
        <dbReference type="ChEBI" id="CHEBI:29032"/>
        <dbReference type="ChEBI" id="CHEBI:30616"/>
        <dbReference type="ChEBI" id="CHEBI:33019"/>
        <dbReference type="ChEBI" id="CHEBI:57966"/>
        <dbReference type="ChEBI" id="CHEBI:456215"/>
        <dbReference type="EC" id="6.3.2.1"/>
    </reaction>
</comment>
<feature type="binding site" evidence="8">
    <location>
        <begin position="149"/>
        <end position="152"/>
    </location>
    <ligand>
        <name>ATP</name>
        <dbReference type="ChEBI" id="CHEBI:30616"/>
    </ligand>
</feature>
<dbReference type="STRING" id="717772.THIAE_02485"/>
<name>W0DUX8_9GAMM</name>
<dbReference type="EC" id="6.3.2.1" evidence="8"/>
<dbReference type="Proteomes" id="UP000005380">
    <property type="component" value="Chromosome"/>
</dbReference>
<evidence type="ECO:0000313" key="9">
    <source>
        <dbReference type="EMBL" id="AHF00794.1"/>
    </source>
</evidence>
<dbReference type="NCBIfam" id="TIGR00018">
    <property type="entry name" value="panC"/>
    <property type="match status" value="1"/>
</dbReference>
<feature type="binding site" evidence="8">
    <location>
        <begin position="30"/>
        <end position="37"/>
    </location>
    <ligand>
        <name>ATP</name>
        <dbReference type="ChEBI" id="CHEBI:30616"/>
    </ligand>
</feature>
<dbReference type="AlphaFoldDB" id="W0DUX8"/>
<evidence type="ECO:0000256" key="2">
    <source>
        <dbReference type="ARBA" id="ARBA00009256"/>
    </source>
</evidence>
<keyword evidence="10" id="KW-1185">Reference proteome</keyword>
<evidence type="ECO:0000313" key="10">
    <source>
        <dbReference type="Proteomes" id="UP000005380"/>
    </source>
</evidence>
<comment type="miscellaneous">
    <text evidence="8">The reaction proceeds by a bi uni uni bi ping pong mechanism.</text>
</comment>
<dbReference type="GO" id="GO:0015940">
    <property type="term" value="P:pantothenate biosynthetic process"/>
    <property type="evidence" value="ECO:0007669"/>
    <property type="project" value="UniProtKB-UniRule"/>
</dbReference>
<dbReference type="InterPro" id="IPR003721">
    <property type="entry name" value="Pantoate_ligase"/>
</dbReference>
<dbReference type="SUPFAM" id="SSF52374">
    <property type="entry name" value="Nucleotidylyl transferase"/>
    <property type="match status" value="1"/>
</dbReference>
<feature type="binding site" evidence="8">
    <location>
        <position position="61"/>
    </location>
    <ligand>
        <name>beta-alanine</name>
        <dbReference type="ChEBI" id="CHEBI:57966"/>
    </ligand>
</feature>
<dbReference type="GO" id="GO:0005829">
    <property type="term" value="C:cytosol"/>
    <property type="evidence" value="ECO:0007669"/>
    <property type="project" value="TreeGrafter"/>
</dbReference>
<feature type="binding site" evidence="8">
    <location>
        <position position="61"/>
    </location>
    <ligand>
        <name>(R)-pantoate</name>
        <dbReference type="ChEBI" id="CHEBI:15980"/>
    </ligand>
</feature>
<dbReference type="UniPathway" id="UPA00028">
    <property type="reaction ID" value="UER00005"/>
</dbReference>
<feature type="active site" description="Proton donor" evidence="8">
    <location>
        <position position="37"/>
    </location>
</feature>
<dbReference type="NCBIfam" id="TIGR00125">
    <property type="entry name" value="cyt_tran_rel"/>
    <property type="match status" value="1"/>
</dbReference>
<evidence type="ECO:0000256" key="7">
    <source>
        <dbReference type="ARBA" id="ARBA00048258"/>
    </source>
</evidence>
<comment type="function">
    <text evidence="8">Catalyzes the condensation of pantoate with beta-alanine in an ATP-dependent reaction via a pantoyl-adenylate intermediate.</text>
</comment>
<accession>W0DUX8</accession>
<keyword evidence="4 8" id="KW-0566">Pantothenate biosynthesis</keyword>
<comment type="subunit">
    <text evidence="8">Homodimer.</text>
</comment>
<dbReference type="Gene3D" id="3.40.50.620">
    <property type="entry name" value="HUPs"/>
    <property type="match status" value="1"/>
</dbReference>
<dbReference type="Gene3D" id="3.30.1300.10">
    <property type="entry name" value="Pantoate-beta-alanine ligase, C-terminal domain"/>
    <property type="match status" value="1"/>
</dbReference>
<dbReference type="InterPro" id="IPR014729">
    <property type="entry name" value="Rossmann-like_a/b/a_fold"/>
</dbReference>
<dbReference type="KEGG" id="tao:THIAE_02485"/>
<reference evidence="9 10" key="1">
    <citation type="submission" date="2013-12" db="EMBL/GenBank/DDBJ databases">
        <authorList>
            <consortium name="DOE Joint Genome Institute"/>
            <person name="Kappler U."/>
            <person name="Huntemann M."/>
            <person name="Han J."/>
            <person name="Chen A."/>
            <person name="Kyrpides N."/>
            <person name="Mavromatis K."/>
            <person name="Markowitz V."/>
            <person name="Palaniappan K."/>
            <person name="Ivanova N."/>
            <person name="Schaumberg A."/>
            <person name="Pati A."/>
            <person name="Liolios K."/>
            <person name="Nordberg H.P."/>
            <person name="Cantor M.N."/>
            <person name="Hua S.X."/>
            <person name="Woyke T."/>
        </authorList>
    </citation>
    <scope>NUCLEOTIDE SEQUENCE [LARGE SCALE GENOMIC DNA]</scope>
    <source>
        <strain evidence="10">AL2</strain>
    </source>
</reference>
<feature type="binding site" evidence="8">
    <location>
        <position position="155"/>
    </location>
    <ligand>
        <name>(R)-pantoate</name>
        <dbReference type="ChEBI" id="CHEBI:15980"/>
    </ligand>
</feature>
<evidence type="ECO:0000256" key="1">
    <source>
        <dbReference type="ARBA" id="ARBA00004990"/>
    </source>
</evidence>
<evidence type="ECO:0000256" key="5">
    <source>
        <dbReference type="ARBA" id="ARBA00022741"/>
    </source>
</evidence>
<dbReference type="EMBL" id="CP007030">
    <property type="protein sequence ID" value="AHF00794.1"/>
    <property type="molecule type" value="Genomic_DNA"/>
</dbReference>
<dbReference type="PANTHER" id="PTHR21299:SF1">
    <property type="entry name" value="PANTOATE--BETA-ALANINE LIGASE"/>
    <property type="match status" value="1"/>
</dbReference>
<protein>
    <recommendedName>
        <fullName evidence="8">Pantothenate synthetase</fullName>
        <shortName evidence="8">PS</shortName>
        <ecNumber evidence="8">6.3.2.1</ecNumber>
    </recommendedName>
    <alternativeName>
        <fullName evidence="8">Pantoate--beta-alanine ligase</fullName>
    </alternativeName>
    <alternativeName>
        <fullName evidence="8">Pantoate-activating enzyme</fullName>
    </alternativeName>
</protein>
<dbReference type="FunFam" id="3.40.50.620:FF:000013">
    <property type="entry name" value="Pantothenate synthetase"/>
    <property type="match status" value="1"/>
</dbReference>
<dbReference type="FunCoup" id="W0DUX8">
    <property type="interactions" value="518"/>
</dbReference>
<evidence type="ECO:0000256" key="6">
    <source>
        <dbReference type="ARBA" id="ARBA00022840"/>
    </source>
</evidence>
<dbReference type="GO" id="GO:0005524">
    <property type="term" value="F:ATP binding"/>
    <property type="evidence" value="ECO:0007669"/>
    <property type="project" value="UniProtKB-KW"/>
</dbReference>
<dbReference type="HOGENOM" id="CLU_047148_0_0_6"/>
<feature type="binding site" evidence="8">
    <location>
        <position position="178"/>
    </location>
    <ligand>
        <name>ATP</name>
        <dbReference type="ChEBI" id="CHEBI:30616"/>
    </ligand>
</feature>
<dbReference type="Pfam" id="PF02569">
    <property type="entry name" value="Pantoate_ligase"/>
    <property type="match status" value="1"/>
</dbReference>
<evidence type="ECO:0000256" key="3">
    <source>
        <dbReference type="ARBA" id="ARBA00022598"/>
    </source>
</evidence>
<dbReference type="InterPro" id="IPR004821">
    <property type="entry name" value="Cyt_trans-like"/>
</dbReference>
<evidence type="ECO:0000256" key="8">
    <source>
        <dbReference type="HAMAP-Rule" id="MF_00158"/>
    </source>
</evidence>
<dbReference type="OrthoDB" id="9773087at2"/>
<evidence type="ECO:0000256" key="4">
    <source>
        <dbReference type="ARBA" id="ARBA00022655"/>
    </source>
</evidence>
<gene>
    <name evidence="8" type="primary">panC</name>
    <name evidence="9" type="ORF">THIAE_02485</name>
</gene>
<proteinExistence type="inferred from homology"/>
<sequence>MQVVQDIAALRAQLAQWRQAGKTWALVPTMGNLHAGHLSLVSLAQSHVDYVVVSIFVNPLQFGEGEDFAQYPRTLAADCDQLQALGCDLVFSPSASELYPTEGRQSRVSADPLLASRFEGALRPGHFDGVVTVVAKLFNLVQPHVAVFGQKDYQQWRVIQAMVADLNWPIQLLKGPIARDTDDLALSSRNQYLDATQRRIAPQLYQVLSKLAQAIVATEHPMISWPGVCAKAQQELIVAGFDEVDYIAWVDQQDLTDVMDITKPSVLLVVARLGTTRLLDNIEIIPPL</sequence>
<keyword evidence="3 8" id="KW-0436">Ligase</keyword>
<dbReference type="InParanoid" id="W0DUX8"/>
<feature type="binding site" evidence="8">
    <location>
        <begin position="186"/>
        <end position="189"/>
    </location>
    <ligand>
        <name>ATP</name>
        <dbReference type="ChEBI" id="CHEBI:30616"/>
    </ligand>
</feature>
<keyword evidence="5 8" id="KW-0547">Nucleotide-binding</keyword>
<dbReference type="CDD" id="cd00560">
    <property type="entry name" value="PanC"/>
    <property type="match status" value="1"/>
</dbReference>
<dbReference type="HAMAP" id="MF_00158">
    <property type="entry name" value="PanC"/>
    <property type="match status" value="1"/>
</dbReference>
<keyword evidence="6 8" id="KW-0067">ATP-binding</keyword>
<comment type="subcellular location">
    <subcellularLocation>
        <location evidence="8">Cytoplasm</location>
    </subcellularLocation>
</comment>
<dbReference type="PANTHER" id="PTHR21299">
    <property type="entry name" value="CYTIDYLATE KINASE/PANTOATE-BETA-ALANINE LIGASE"/>
    <property type="match status" value="1"/>
</dbReference>
<dbReference type="eggNOG" id="COG0414">
    <property type="taxonomic scope" value="Bacteria"/>
</dbReference>
<organism evidence="9 10">
    <name type="scientific">Thiomicrospira aerophila AL3</name>
    <dbReference type="NCBI Taxonomy" id="717772"/>
    <lineage>
        <taxon>Bacteria</taxon>
        <taxon>Pseudomonadati</taxon>
        <taxon>Pseudomonadota</taxon>
        <taxon>Gammaproteobacteria</taxon>
        <taxon>Thiotrichales</taxon>
        <taxon>Piscirickettsiaceae</taxon>
        <taxon>Thiomicrospira</taxon>
    </lineage>
</organism>
<dbReference type="RefSeq" id="WP_006459918.1">
    <property type="nucleotide sequence ID" value="NZ_CP007030.1"/>
</dbReference>
<dbReference type="GO" id="GO:0004592">
    <property type="term" value="F:pantoate-beta-alanine ligase activity"/>
    <property type="evidence" value="ECO:0007669"/>
    <property type="project" value="UniProtKB-UniRule"/>
</dbReference>
<comment type="similarity">
    <text evidence="2 8">Belongs to the pantothenate synthetase family.</text>
</comment>
<keyword evidence="8" id="KW-0963">Cytoplasm</keyword>
<dbReference type="InterPro" id="IPR042176">
    <property type="entry name" value="Pantoate_ligase_C"/>
</dbReference>
<comment type="pathway">
    <text evidence="1 8">Cofactor biosynthesis; (R)-pantothenate biosynthesis; (R)-pantothenate from (R)-pantoate and beta-alanine: step 1/1.</text>
</comment>